<comment type="pathway">
    <text evidence="4 18">Amino-acid biosynthesis; L-threonine biosynthesis; L-threonine from L-aspartate: step 1/5.</text>
</comment>
<keyword evidence="10 17" id="KW-0418">Kinase</keyword>
<dbReference type="NCBIfam" id="NF005154">
    <property type="entry name" value="PRK06635.1-2"/>
    <property type="match status" value="1"/>
</dbReference>
<dbReference type="PROSITE" id="PS00324">
    <property type="entry name" value="ASPARTOKINASE"/>
    <property type="match status" value="1"/>
</dbReference>
<keyword evidence="12" id="KW-0220">Diaminopimelate biosynthesis</keyword>
<evidence type="ECO:0000256" key="2">
    <source>
        <dbReference type="ARBA" id="ARBA00004766"/>
    </source>
</evidence>
<dbReference type="GO" id="GO:0009089">
    <property type="term" value="P:lysine biosynthetic process via diaminopimelate"/>
    <property type="evidence" value="ECO:0007669"/>
    <property type="project" value="UniProtKB-UniPathway"/>
</dbReference>
<feature type="binding site" evidence="16">
    <location>
        <begin position="6"/>
        <end position="9"/>
    </location>
    <ligand>
        <name>ATP</name>
        <dbReference type="ChEBI" id="CHEBI:30616"/>
    </ligand>
</feature>
<evidence type="ECO:0000256" key="7">
    <source>
        <dbReference type="ARBA" id="ARBA00022679"/>
    </source>
</evidence>
<dbReference type="Pfam" id="PF22468">
    <property type="entry name" value="ACT_9"/>
    <property type="match status" value="2"/>
</dbReference>
<evidence type="ECO:0000256" key="3">
    <source>
        <dbReference type="ARBA" id="ARBA00004986"/>
    </source>
</evidence>
<protein>
    <recommendedName>
        <fullName evidence="17">Aspartokinase</fullName>
        <ecNumber evidence="17">2.7.2.4</ecNumber>
    </recommendedName>
</protein>
<keyword evidence="9 16" id="KW-0547">Nucleotide-binding</keyword>
<dbReference type="GO" id="GO:0005829">
    <property type="term" value="C:cytosol"/>
    <property type="evidence" value="ECO:0007669"/>
    <property type="project" value="TreeGrafter"/>
</dbReference>
<keyword evidence="7 17" id="KW-0808">Transferase</keyword>
<dbReference type="SUPFAM" id="SSF55021">
    <property type="entry name" value="ACT-like"/>
    <property type="match status" value="2"/>
</dbReference>
<dbReference type="InterPro" id="IPR002912">
    <property type="entry name" value="ACT_dom"/>
</dbReference>
<gene>
    <name evidence="20" type="ORF">C7B46_17380</name>
</gene>
<dbReference type="PROSITE" id="PS51671">
    <property type="entry name" value="ACT"/>
    <property type="match status" value="1"/>
</dbReference>
<feature type="binding site" evidence="16">
    <location>
        <position position="183"/>
    </location>
    <ligand>
        <name>ATP</name>
        <dbReference type="ChEBI" id="CHEBI:30616"/>
    </ligand>
</feature>
<evidence type="ECO:0000256" key="1">
    <source>
        <dbReference type="ARBA" id="ARBA00003121"/>
    </source>
</evidence>
<dbReference type="NCBIfam" id="NF005155">
    <property type="entry name" value="PRK06635.1-4"/>
    <property type="match status" value="1"/>
</dbReference>
<feature type="binding site" evidence="16">
    <location>
        <position position="46"/>
    </location>
    <ligand>
        <name>substrate</name>
    </ligand>
</feature>
<dbReference type="CDD" id="cd04923">
    <property type="entry name" value="ACT_AK-LysC-DapG-like_2"/>
    <property type="match status" value="1"/>
</dbReference>
<dbReference type="GO" id="GO:0019877">
    <property type="term" value="P:diaminopimelate biosynthetic process"/>
    <property type="evidence" value="ECO:0007669"/>
    <property type="project" value="UniProtKB-KW"/>
</dbReference>
<evidence type="ECO:0000256" key="4">
    <source>
        <dbReference type="ARBA" id="ARBA00005139"/>
    </source>
</evidence>
<dbReference type="PANTHER" id="PTHR21499:SF3">
    <property type="entry name" value="ASPARTOKINASE"/>
    <property type="match status" value="1"/>
</dbReference>
<evidence type="ECO:0000256" key="14">
    <source>
        <dbReference type="ARBA" id="ARBA00047872"/>
    </source>
</evidence>
<accession>A0A2T2X8W3</accession>
<comment type="subunit">
    <text evidence="15">Tetramer consisting of 2 isoforms Alpha (catalytic and regulation) and of a homodimer of 2 isoforms Beta (regulation).</text>
</comment>
<comment type="pathway">
    <text evidence="3 18">Amino-acid biosynthesis; L-methionine biosynthesis via de novo pathway; L-homoserine from L-aspartate: step 1/3.</text>
</comment>
<keyword evidence="11 16" id="KW-0067">ATP-binding</keyword>
<comment type="similarity">
    <text evidence="5 17">Belongs to the aspartokinase family.</text>
</comment>
<dbReference type="InterPro" id="IPR036393">
    <property type="entry name" value="AceGlu_kinase-like_sf"/>
</dbReference>
<dbReference type="SUPFAM" id="SSF53633">
    <property type="entry name" value="Carbamate kinase-like"/>
    <property type="match status" value="1"/>
</dbReference>
<evidence type="ECO:0000256" key="13">
    <source>
        <dbReference type="ARBA" id="ARBA00023154"/>
    </source>
</evidence>
<evidence type="ECO:0000256" key="10">
    <source>
        <dbReference type="ARBA" id="ARBA00022777"/>
    </source>
</evidence>
<dbReference type="Gene3D" id="3.40.1160.10">
    <property type="entry name" value="Acetylglutamate kinase-like"/>
    <property type="match status" value="1"/>
</dbReference>
<dbReference type="GO" id="GO:0005524">
    <property type="term" value="F:ATP binding"/>
    <property type="evidence" value="ECO:0007669"/>
    <property type="project" value="UniProtKB-KW"/>
</dbReference>
<evidence type="ECO:0000256" key="15">
    <source>
        <dbReference type="ARBA" id="ARBA00063835"/>
    </source>
</evidence>
<dbReference type="FunFam" id="3.30.2130.10:FF:000001">
    <property type="entry name" value="Bifunctional aspartokinase/homoserine dehydrogenase"/>
    <property type="match status" value="1"/>
</dbReference>
<comment type="caution">
    <text evidence="20">The sequence shown here is derived from an EMBL/GenBank/DDBJ whole genome shotgun (WGS) entry which is preliminary data.</text>
</comment>
<comment type="catalytic activity">
    <reaction evidence="14 17">
        <text>L-aspartate + ATP = 4-phospho-L-aspartate + ADP</text>
        <dbReference type="Rhea" id="RHEA:23776"/>
        <dbReference type="ChEBI" id="CHEBI:29991"/>
        <dbReference type="ChEBI" id="CHEBI:30616"/>
        <dbReference type="ChEBI" id="CHEBI:57535"/>
        <dbReference type="ChEBI" id="CHEBI:456216"/>
        <dbReference type="EC" id="2.7.2.4"/>
    </reaction>
</comment>
<dbReference type="UniPathway" id="UPA00051">
    <property type="reaction ID" value="UER00462"/>
</dbReference>
<evidence type="ECO:0000256" key="12">
    <source>
        <dbReference type="ARBA" id="ARBA00022915"/>
    </source>
</evidence>
<name>A0A2T2X8W3_9FIRM</name>
<sequence>MLLVQKFGGSSVATAHHIAEVARKIQQAVEAGHQVVVVASAMGDSTDHLVDLAGQLVAIPSGREMDALLSTGELVTVALLAMTLEQNGVPARSFSGGQAGIKTSYDFGRARIEAIDPGPLRRALAAGITPVVAGFQGVTDSGDVATLGRGGSDLTAIALAGALKADRCEIYSDVAGVYTADPRIVPNATPLSSLSYDEMLELASQGAQVLQTQAVEYAKGHQVVIHARSTFLDEPGTQIEAEPVIAVKPAVTAVALNRHVAKIGLLGVPDYPGVAAYLFSSLANHGINVELVIQSLSHDKLNDIAFTISEHDVPKAKPIVQECLIHLKGQSVIIDDKVAKVSAVGSGMLGRPGVAATLFQALADAGINIQMIGTSEIKISCIVDRSDADRALEHIHHAFGLDGTEDVIEDD</sequence>
<dbReference type="InterPro" id="IPR001048">
    <property type="entry name" value="Asp/Glu/Uridylate_kinase"/>
</dbReference>
<evidence type="ECO:0000259" key="19">
    <source>
        <dbReference type="PROSITE" id="PS51671"/>
    </source>
</evidence>
<dbReference type="UniPathway" id="UPA00034">
    <property type="reaction ID" value="UER00015"/>
</dbReference>
<evidence type="ECO:0000313" key="20">
    <source>
        <dbReference type="EMBL" id="PSR30951.1"/>
    </source>
</evidence>
<reference evidence="20 21" key="1">
    <citation type="journal article" date="2014" name="BMC Genomics">
        <title>Comparison of environmental and isolate Sulfobacillus genomes reveals diverse carbon, sulfur, nitrogen, and hydrogen metabolisms.</title>
        <authorList>
            <person name="Justice N.B."/>
            <person name="Norman A."/>
            <person name="Brown C.T."/>
            <person name="Singh A."/>
            <person name="Thomas B.C."/>
            <person name="Banfield J.F."/>
        </authorList>
    </citation>
    <scope>NUCLEOTIDE SEQUENCE [LARGE SCALE GENOMIC DNA]</scope>
    <source>
        <strain evidence="20">AMDSBA4</strain>
    </source>
</reference>
<comment type="pathway">
    <text evidence="2 18">Amino-acid biosynthesis; L-lysine biosynthesis via DAP pathway; (S)-tetrahydrodipicolinate from L-aspartate: step 1/4.</text>
</comment>
<dbReference type="FunFam" id="3.40.1160.10:FF:000002">
    <property type="entry name" value="Aspartokinase"/>
    <property type="match status" value="1"/>
</dbReference>
<dbReference type="PANTHER" id="PTHR21499">
    <property type="entry name" value="ASPARTATE KINASE"/>
    <property type="match status" value="1"/>
</dbReference>
<evidence type="ECO:0000256" key="17">
    <source>
        <dbReference type="RuleBase" id="RU003448"/>
    </source>
</evidence>
<dbReference type="GO" id="GO:0009088">
    <property type="term" value="P:threonine biosynthetic process"/>
    <property type="evidence" value="ECO:0007669"/>
    <property type="project" value="UniProtKB-UniPathway"/>
</dbReference>
<evidence type="ECO:0000256" key="9">
    <source>
        <dbReference type="ARBA" id="ARBA00022741"/>
    </source>
</evidence>
<dbReference type="InterPro" id="IPR001341">
    <property type="entry name" value="Asp_kinase"/>
</dbReference>
<keyword evidence="6 18" id="KW-0028">Amino-acid biosynthesis</keyword>
<feature type="binding site" evidence="16">
    <location>
        <position position="73"/>
    </location>
    <ligand>
        <name>substrate</name>
    </ligand>
</feature>
<dbReference type="InterPro" id="IPR045865">
    <property type="entry name" value="ACT-like_dom_sf"/>
</dbReference>
<dbReference type="InterPro" id="IPR005260">
    <property type="entry name" value="Asp_kin_monofn"/>
</dbReference>
<dbReference type="CDD" id="cd04913">
    <property type="entry name" value="ACT_AKii-LysC-BS-like_1"/>
    <property type="match status" value="1"/>
</dbReference>
<dbReference type="NCBIfam" id="TIGR00656">
    <property type="entry name" value="asp_kin_monofn"/>
    <property type="match status" value="1"/>
</dbReference>
<dbReference type="PIRSF" id="PIRSF000726">
    <property type="entry name" value="Asp_kin"/>
    <property type="match status" value="1"/>
</dbReference>
<evidence type="ECO:0000256" key="5">
    <source>
        <dbReference type="ARBA" id="ARBA00010122"/>
    </source>
</evidence>
<dbReference type="NCBIfam" id="TIGR00657">
    <property type="entry name" value="asp_kinases"/>
    <property type="match status" value="1"/>
</dbReference>
<dbReference type="Pfam" id="PF00696">
    <property type="entry name" value="AA_kinase"/>
    <property type="match status" value="1"/>
</dbReference>
<evidence type="ECO:0000256" key="16">
    <source>
        <dbReference type="PIRSR" id="PIRSR000726-1"/>
    </source>
</evidence>
<dbReference type="AlphaFoldDB" id="A0A2T2X8W3"/>
<keyword evidence="13" id="KW-0457">Lysine biosynthesis</keyword>
<dbReference type="InterPro" id="IPR054352">
    <property type="entry name" value="ACT_Aspartokinase"/>
</dbReference>
<evidence type="ECO:0000256" key="18">
    <source>
        <dbReference type="RuleBase" id="RU004249"/>
    </source>
</evidence>
<dbReference type="EMBL" id="PXYW01000071">
    <property type="protein sequence ID" value="PSR30951.1"/>
    <property type="molecule type" value="Genomic_DNA"/>
</dbReference>
<evidence type="ECO:0000256" key="6">
    <source>
        <dbReference type="ARBA" id="ARBA00022605"/>
    </source>
</evidence>
<dbReference type="InterPro" id="IPR018042">
    <property type="entry name" value="Aspartate_kinase_CS"/>
</dbReference>
<dbReference type="EC" id="2.7.2.4" evidence="17"/>
<dbReference type="GO" id="GO:0004072">
    <property type="term" value="F:aspartate kinase activity"/>
    <property type="evidence" value="ECO:0007669"/>
    <property type="project" value="UniProtKB-EC"/>
</dbReference>
<keyword evidence="8" id="KW-0677">Repeat</keyword>
<evidence type="ECO:0000256" key="8">
    <source>
        <dbReference type="ARBA" id="ARBA00022737"/>
    </source>
</evidence>
<comment type="function">
    <text evidence="1">Catalyzes the phosphorylation of the beta-carboxyl group of aspartic acid with ATP to yield 4-phospho-L-aspartate, which is involved in the branched biosynthetic pathway leading to the biosynthesis of amino acids threonine, isoleucine and methionine.</text>
</comment>
<dbReference type="GO" id="GO:0009090">
    <property type="term" value="P:homoserine biosynthetic process"/>
    <property type="evidence" value="ECO:0007669"/>
    <property type="project" value="TreeGrafter"/>
</dbReference>
<feature type="domain" description="ACT" evidence="19">
    <location>
        <begin position="263"/>
        <end position="346"/>
    </location>
</feature>
<organism evidence="20 21">
    <name type="scientific">Sulfobacillus benefaciens</name>
    <dbReference type="NCBI Taxonomy" id="453960"/>
    <lineage>
        <taxon>Bacteria</taxon>
        <taxon>Bacillati</taxon>
        <taxon>Bacillota</taxon>
        <taxon>Clostridia</taxon>
        <taxon>Eubacteriales</taxon>
        <taxon>Clostridiales Family XVII. Incertae Sedis</taxon>
        <taxon>Sulfobacillus</taxon>
    </lineage>
</organism>
<proteinExistence type="inferred from homology"/>
<dbReference type="UniPathway" id="UPA00050">
    <property type="reaction ID" value="UER00461"/>
</dbReference>
<feature type="binding site" evidence="16">
    <location>
        <position position="178"/>
    </location>
    <ligand>
        <name>ATP</name>
        <dbReference type="ChEBI" id="CHEBI:30616"/>
    </ligand>
</feature>
<dbReference type="Proteomes" id="UP000242972">
    <property type="component" value="Unassembled WGS sequence"/>
</dbReference>
<dbReference type="Gene3D" id="3.30.2130.10">
    <property type="entry name" value="VC0802-like"/>
    <property type="match status" value="1"/>
</dbReference>
<dbReference type="CDD" id="cd04246">
    <property type="entry name" value="AAK_AK-DapG-like"/>
    <property type="match status" value="1"/>
</dbReference>
<evidence type="ECO:0000313" key="21">
    <source>
        <dbReference type="Proteomes" id="UP000242972"/>
    </source>
</evidence>
<evidence type="ECO:0000256" key="11">
    <source>
        <dbReference type="ARBA" id="ARBA00022840"/>
    </source>
</evidence>